<dbReference type="PANTHER" id="PTHR35276">
    <property type="entry name" value="S-ADENOSYL-L-METHIONINE-DEPENDENT METHYLTRANSFERASES SUPERFAMILY PROTEIN"/>
    <property type="match status" value="1"/>
</dbReference>
<dbReference type="InterPro" id="IPR029063">
    <property type="entry name" value="SAM-dependent_MTases_sf"/>
</dbReference>
<protein>
    <submittedName>
        <fullName evidence="1">Class I SAM-dependent methyltransferase</fullName>
    </submittedName>
</protein>
<name>A0A9E2NK34_9FIRM</name>
<organism evidence="1 2">
    <name type="scientific">Candidatus Cellulosilyticum pullistercoris</name>
    <dbReference type="NCBI Taxonomy" id="2838521"/>
    <lineage>
        <taxon>Bacteria</taxon>
        <taxon>Bacillati</taxon>
        <taxon>Bacillota</taxon>
        <taxon>Clostridia</taxon>
        <taxon>Lachnospirales</taxon>
        <taxon>Cellulosilyticaceae</taxon>
        <taxon>Cellulosilyticum</taxon>
    </lineage>
</organism>
<proteinExistence type="predicted"/>
<reference evidence="1" key="1">
    <citation type="journal article" date="2021" name="PeerJ">
        <title>Extensive microbial diversity within the chicken gut microbiome revealed by metagenomics and culture.</title>
        <authorList>
            <person name="Gilroy R."/>
            <person name="Ravi A."/>
            <person name="Getino M."/>
            <person name="Pursley I."/>
            <person name="Horton D.L."/>
            <person name="Alikhan N.F."/>
            <person name="Baker D."/>
            <person name="Gharbi K."/>
            <person name="Hall N."/>
            <person name="Watson M."/>
            <person name="Adriaenssens E.M."/>
            <person name="Foster-Nyarko E."/>
            <person name="Jarju S."/>
            <person name="Secka A."/>
            <person name="Antonio M."/>
            <person name="Oren A."/>
            <person name="Chaudhuri R.R."/>
            <person name="La Ragione R."/>
            <person name="Hildebrand F."/>
            <person name="Pallen M.J."/>
        </authorList>
    </citation>
    <scope>NUCLEOTIDE SEQUENCE</scope>
    <source>
        <strain evidence="1">B5-657</strain>
    </source>
</reference>
<sequence length="185" mass="20715">MKLNTLNLAHKWMREHIGEGAFCIDATAGRGFDTAFLCEVVGKSGRVLAFDIQEEATISTKRLLEEKGLNAEVYQESHTQMKNYAKIESVDGIMFNFGYLPGGDHTICTHKEDSIKAIEVGLELLKKQGVMALCIYHGGDTGFEEKEAILSYLKTIDSKKYTVIVSEFFNRPNFPPIFAGIIRDK</sequence>
<evidence type="ECO:0000313" key="1">
    <source>
        <dbReference type="EMBL" id="MBU3803284.1"/>
    </source>
</evidence>
<dbReference type="PANTHER" id="PTHR35276:SF1">
    <property type="entry name" value="TRNA (MNM(5)S(2)U34)-METHYLTRANSFERASE, CHLOROPLASTIC"/>
    <property type="match status" value="1"/>
</dbReference>
<dbReference type="AlphaFoldDB" id="A0A9E2NK34"/>
<dbReference type="Pfam" id="PF06962">
    <property type="entry name" value="rRNA_methylase"/>
    <property type="match status" value="1"/>
</dbReference>
<gene>
    <name evidence="1" type="ORF">H9872_00805</name>
</gene>
<dbReference type="GO" id="GO:0008168">
    <property type="term" value="F:methyltransferase activity"/>
    <property type="evidence" value="ECO:0007669"/>
    <property type="project" value="UniProtKB-KW"/>
</dbReference>
<dbReference type="CDD" id="cd02440">
    <property type="entry name" value="AdoMet_MTases"/>
    <property type="match status" value="1"/>
</dbReference>
<comment type="caution">
    <text evidence="1">The sequence shown here is derived from an EMBL/GenBank/DDBJ whole genome shotgun (WGS) entry which is preliminary data.</text>
</comment>
<dbReference type="Proteomes" id="UP000824229">
    <property type="component" value="Unassembled WGS sequence"/>
</dbReference>
<dbReference type="EMBL" id="JAHLFQ010000016">
    <property type="protein sequence ID" value="MBU3803284.1"/>
    <property type="molecule type" value="Genomic_DNA"/>
</dbReference>
<accession>A0A9E2NK34</accession>
<reference evidence="1" key="2">
    <citation type="submission" date="2021-04" db="EMBL/GenBank/DDBJ databases">
        <authorList>
            <person name="Gilroy R."/>
        </authorList>
    </citation>
    <scope>NUCLEOTIDE SEQUENCE</scope>
    <source>
        <strain evidence="1">B5-657</strain>
    </source>
</reference>
<keyword evidence="1" id="KW-0808">Transferase</keyword>
<dbReference type="Gene3D" id="3.40.50.150">
    <property type="entry name" value="Vaccinia Virus protein VP39"/>
    <property type="match status" value="1"/>
</dbReference>
<evidence type="ECO:0000313" key="2">
    <source>
        <dbReference type="Proteomes" id="UP000824229"/>
    </source>
</evidence>
<keyword evidence="1" id="KW-0489">Methyltransferase</keyword>
<dbReference type="InterPro" id="IPR010719">
    <property type="entry name" value="MnmM_MeTrfase"/>
</dbReference>
<dbReference type="SUPFAM" id="SSF53335">
    <property type="entry name" value="S-adenosyl-L-methionine-dependent methyltransferases"/>
    <property type="match status" value="1"/>
</dbReference>
<dbReference type="GO" id="GO:0032259">
    <property type="term" value="P:methylation"/>
    <property type="evidence" value="ECO:0007669"/>
    <property type="project" value="UniProtKB-KW"/>
</dbReference>